<reference evidence="3 4" key="1">
    <citation type="submission" date="2019-12" db="EMBL/GenBank/DDBJ databases">
        <title>Streptomyces sp. strain T44 isolated from rhizosphere soil of Broussonetia papyrifera.</title>
        <authorList>
            <person name="Mo P."/>
        </authorList>
    </citation>
    <scope>NUCLEOTIDE SEQUENCE [LARGE SCALE GENOMIC DNA]</scope>
    <source>
        <strain evidence="3 4">T44</strain>
    </source>
</reference>
<gene>
    <name evidence="3" type="ORF">GQF42_42175</name>
</gene>
<dbReference type="AlphaFoldDB" id="A0A6I6NF63"/>
<evidence type="ECO:0000256" key="1">
    <source>
        <dbReference type="ARBA" id="ARBA00023002"/>
    </source>
</evidence>
<dbReference type="Pfam" id="PF00248">
    <property type="entry name" value="Aldo_ket_red"/>
    <property type="match status" value="1"/>
</dbReference>
<organism evidence="3 4">
    <name type="scientific">Streptomyces broussonetiae</name>
    <dbReference type="NCBI Taxonomy" id="2686304"/>
    <lineage>
        <taxon>Bacteria</taxon>
        <taxon>Bacillati</taxon>
        <taxon>Actinomycetota</taxon>
        <taxon>Actinomycetes</taxon>
        <taxon>Kitasatosporales</taxon>
        <taxon>Streptomycetaceae</taxon>
        <taxon>Streptomyces</taxon>
    </lineage>
</organism>
<name>A0A6I6NF63_9ACTN</name>
<dbReference type="KEGG" id="sbro:GQF42_42175"/>
<dbReference type="Proteomes" id="UP000436138">
    <property type="component" value="Chromosome"/>
</dbReference>
<protein>
    <submittedName>
        <fullName evidence="3">Aldo/keto reductase</fullName>
    </submittedName>
</protein>
<dbReference type="PRINTS" id="PR00069">
    <property type="entry name" value="ALDKETRDTASE"/>
</dbReference>
<evidence type="ECO:0000313" key="3">
    <source>
        <dbReference type="EMBL" id="QHA08971.1"/>
    </source>
</evidence>
<sequence length="294" mass="31018">MQYRTIANTTVSAFGLGAMPLSIEHRPDEQQAIATIHAALDAGVTLIDTADSYHWHAGEAGHNELLIARALARYGGDTSHLLVATKGGRGRPGDGSWTVTATPAHLKRAAEASLQRLGVEAIGLYQLHKPDPDVPWAESVGALRELLDAGTIRAAGISNVTTGQIREAHAILGDGLVSVQNQYSPAVRDSEPELRLSTQLGLAFLPWSPLGGISRSSLEEPSGPTAASTAFHRIAAEHGVSPQQIALAWLLTRSPAVIPVPGASRPASIQDSAKAAELELSEAEQTQLEDTLLR</sequence>
<accession>A0A6I6NF63</accession>
<proteinExistence type="predicted"/>
<keyword evidence="4" id="KW-1185">Reference proteome</keyword>
<dbReference type="CDD" id="cd19088">
    <property type="entry name" value="AKR_AKR13B1"/>
    <property type="match status" value="1"/>
</dbReference>
<keyword evidence="1" id="KW-0560">Oxidoreductase</keyword>
<dbReference type="PANTHER" id="PTHR43625">
    <property type="entry name" value="AFLATOXIN B1 ALDEHYDE REDUCTASE"/>
    <property type="match status" value="1"/>
</dbReference>
<dbReference type="EMBL" id="CP047020">
    <property type="protein sequence ID" value="QHA08971.1"/>
    <property type="molecule type" value="Genomic_DNA"/>
</dbReference>
<dbReference type="InterPro" id="IPR023210">
    <property type="entry name" value="NADP_OxRdtase_dom"/>
</dbReference>
<feature type="domain" description="NADP-dependent oxidoreductase" evidence="2">
    <location>
        <begin position="15"/>
        <end position="289"/>
    </location>
</feature>
<dbReference type="GO" id="GO:0005737">
    <property type="term" value="C:cytoplasm"/>
    <property type="evidence" value="ECO:0007669"/>
    <property type="project" value="TreeGrafter"/>
</dbReference>
<evidence type="ECO:0000313" key="4">
    <source>
        <dbReference type="Proteomes" id="UP000436138"/>
    </source>
</evidence>
<dbReference type="SUPFAM" id="SSF51430">
    <property type="entry name" value="NAD(P)-linked oxidoreductase"/>
    <property type="match status" value="1"/>
</dbReference>
<dbReference type="InterPro" id="IPR050791">
    <property type="entry name" value="Aldo-Keto_reductase"/>
</dbReference>
<evidence type="ECO:0000259" key="2">
    <source>
        <dbReference type="Pfam" id="PF00248"/>
    </source>
</evidence>
<dbReference type="Gene3D" id="3.20.20.100">
    <property type="entry name" value="NADP-dependent oxidoreductase domain"/>
    <property type="match status" value="1"/>
</dbReference>
<dbReference type="InterPro" id="IPR036812">
    <property type="entry name" value="NAD(P)_OxRdtase_dom_sf"/>
</dbReference>
<dbReference type="GO" id="GO:0016491">
    <property type="term" value="F:oxidoreductase activity"/>
    <property type="evidence" value="ECO:0007669"/>
    <property type="project" value="UniProtKB-KW"/>
</dbReference>
<dbReference type="PANTHER" id="PTHR43625:SF40">
    <property type="entry name" value="ALDO-KETO REDUCTASE YAKC [NADP(+)]"/>
    <property type="match status" value="1"/>
</dbReference>
<dbReference type="InterPro" id="IPR020471">
    <property type="entry name" value="AKR"/>
</dbReference>
<dbReference type="RefSeq" id="WP_158928906.1">
    <property type="nucleotide sequence ID" value="NZ_CP047020.1"/>
</dbReference>